<dbReference type="CDD" id="cd00821">
    <property type="entry name" value="PH"/>
    <property type="match status" value="1"/>
</dbReference>
<feature type="transmembrane region" description="Helical" evidence="20">
    <location>
        <begin position="1161"/>
        <end position="1181"/>
    </location>
</feature>
<evidence type="ECO:0000256" key="16">
    <source>
        <dbReference type="ARBA" id="ARBA00033238"/>
    </source>
</evidence>
<dbReference type="Pfam" id="PF07059">
    <property type="entry name" value="EDR2_C"/>
    <property type="match status" value="1"/>
</dbReference>
<dbReference type="PANTHER" id="PTHR10571:SF0">
    <property type="entry name" value="UDP-N-ACETYLGLUCOSAMINE--DOLICHYL-PHOSPHATE N-ACETYLGLUCOSAMINEPHOSPHOTRANSFERASE"/>
    <property type="match status" value="1"/>
</dbReference>
<dbReference type="UniPathway" id="UPA00378"/>
<feature type="transmembrane region" description="Helical" evidence="20">
    <location>
        <begin position="1193"/>
        <end position="1215"/>
    </location>
</feature>
<evidence type="ECO:0000259" key="22">
    <source>
        <dbReference type="PROSITE" id="PS50848"/>
    </source>
</evidence>
<evidence type="ECO:0000256" key="5">
    <source>
        <dbReference type="ARBA" id="ARBA00013225"/>
    </source>
</evidence>
<dbReference type="InterPro" id="IPR002913">
    <property type="entry name" value="START_lipid-bd_dom"/>
</dbReference>
<feature type="domain" description="START" evidence="22">
    <location>
        <begin position="293"/>
        <end position="491"/>
    </location>
</feature>
<dbReference type="InterPro" id="IPR000715">
    <property type="entry name" value="Glycosyl_transferase_4"/>
</dbReference>
<dbReference type="PANTHER" id="PTHR10571">
    <property type="entry name" value="UDP-N-ACETYLGLUCOSAMINE--DOLICHYL-PHOSPHATE N-ACETYLGLUCOSAMINEPHOSPHOTRANSFERASE"/>
    <property type="match status" value="1"/>
</dbReference>
<evidence type="ECO:0000256" key="1">
    <source>
        <dbReference type="ARBA" id="ARBA00001946"/>
    </source>
</evidence>
<dbReference type="InterPro" id="IPR001849">
    <property type="entry name" value="PH_domain"/>
</dbReference>
<protein>
    <recommendedName>
        <fullName evidence="6">UDP-N-acetylglucosamine--dolichyl-phosphate N-acetylglucosaminephosphotransferase</fullName>
        <ecNumber evidence="5">2.7.8.15</ecNumber>
    </recommendedName>
    <alternativeName>
        <fullName evidence="15">GlcNAc-1-P transferase</fullName>
    </alternativeName>
    <alternativeName>
        <fullName evidence="16">N-acetylglucosamine-1-phosphate transferase</fullName>
    </alternativeName>
</protein>
<dbReference type="GO" id="GO:0003975">
    <property type="term" value="F:UDP-N-acetylglucosamine-dolichyl-phosphate N-acetylglucosaminephosphotransferase activity"/>
    <property type="evidence" value="ECO:0007669"/>
    <property type="project" value="UniProtKB-EC"/>
</dbReference>
<evidence type="ECO:0000256" key="19">
    <source>
        <dbReference type="SAM" id="MobiDB-lite"/>
    </source>
</evidence>
<dbReference type="EC" id="2.7.8.15" evidence="5"/>
<dbReference type="GO" id="GO:0005789">
    <property type="term" value="C:endoplasmic reticulum membrane"/>
    <property type="evidence" value="ECO:0007669"/>
    <property type="project" value="UniProtKB-SubCell"/>
</dbReference>
<keyword evidence="14 20" id="KW-0472">Membrane</keyword>
<name>A0A3M7KQL3_AUXPR</name>
<comment type="pathway">
    <text evidence="3">Protein modification; protein glycosylation.</text>
</comment>
<dbReference type="GO" id="GO:0006488">
    <property type="term" value="P:dolichol-linked oligosaccharide biosynthetic process"/>
    <property type="evidence" value="ECO:0007669"/>
    <property type="project" value="InterPro"/>
</dbReference>
<evidence type="ECO:0000256" key="17">
    <source>
        <dbReference type="ARBA" id="ARBA00044717"/>
    </source>
</evidence>
<comment type="function">
    <text evidence="17">UDP-N-acetylglucosamine--dolichyl-phosphate N-acetylglucosaminephosphotransferase that operates in the biosynthetic pathway of dolichol-linked oligosaccharides, the glycan precursors employed in protein asparagine (N)-glycosylation. The assembly of dolichol-linked oligosaccharides begins on the cytosolic side of the endoplasmic reticulum membrane and finishes in its lumen. The sequential addition of sugars to dolichol pyrophosphate produces dolichol-linked oligosaccharides containing fourteen sugars, including two GlcNAcs, nine mannoses and three glucoses. Once assembled, the oligosaccharide is transferred from the lipid to nascent proteins by oligosaccharyltransferases. Catalyzes the initial step of dolichol-linked oligosaccharide biosynthesis, transfering GlcNAc-1-P from cytosolic UDP-GlcNAc onto the carrier lipid dolichyl phosphate (P-dolichol), yielding GlcNAc-P-P-dolichol embedded in the cytoplasmic leaflet of the endoplasmic reticulum membrane.</text>
</comment>
<dbReference type="Pfam" id="PF00953">
    <property type="entry name" value="Glycos_transf_4"/>
    <property type="match status" value="1"/>
</dbReference>
<keyword evidence="9 20" id="KW-0812">Transmembrane</keyword>
<keyword evidence="11" id="KW-0256">Endoplasmic reticulum</keyword>
<comment type="similarity">
    <text evidence="4">Belongs to the glycosyltransferase 4 family.</text>
</comment>
<feature type="region of interest" description="Disordered" evidence="19">
    <location>
        <begin position="214"/>
        <end position="244"/>
    </location>
</feature>
<evidence type="ECO:0000256" key="6">
    <source>
        <dbReference type="ARBA" id="ARBA00017659"/>
    </source>
</evidence>
<feature type="transmembrane region" description="Helical" evidence="20">
    <location>
        <begin position="1060"/>
        <end position="1082"/>
    </location>
</feature>
<proteinExistence type="inferred from homology"/>
<evidence type="ECO:0000256" key="13">
    <source>
        <dbReference type="ARBA" id="ARBA00022989"/>
    </source>
</evidence>
<evidence type="ECO:0000256" key="14">
    <source>
        <dbReference type="ARBA" id="ARBA00023136"/>
    </source>
</evidence>
<evidence type="ECO:0000256" key="7">
    <source>
        <dbReference type="ARBA" id="ARBA00022676"/>
    </source>
</evidence>
<feature type="transmembrane region" description="Helical" evidence="20">
    <location>
        <begin position="923"/>
        <end position="944"/>
    </location>
</feature>
<dbReference type="GO" id="GO:0046872">
    <property type="term" value="F:metal ion binding"/>
    <property type="evidence" value="ECO:0007669"/>
    <property type="project" value="UniProtKB-KW"/>
</dbReference>
<evidence type="ECO:0000256" key="10">
    <source>
        <dbReference type="ARBA" id="ARBA00022723"/>
    </source>
</evidence>
<dbReference type="PROSITE" id="PS50003">
    <property type="entry name" value="PH_DOMAIN"/>
    <property type="match status" value="1"/>
</dbReference>
<keyword evidence="10" id="KW-0479">Metal-binding</keyword>
<evidence type="ECO:0000256" key="3">
    <source>
        <dbReference type="ARBA" id="ARBA00004922"/>
    </source>
</evidence>
<feature type="transmembrane region" description="Helical" evidence="20">
    <location>
        <begin position="1102"/>
        <end position="1122"/>
    </location>
</feature>
<keyword evidence="7" id="KW-0328">Glycosyltransferase</keyword>
<keyword evidence="13 20" id="KW-1133">Transmembrane helix</keyword>
<dbReference type="EMBL" id="QOKY01000215">
    <property type="protein sequence ID" value="RMZ52045.1"/>
    <property type="molecule type" value="Genomic_DNA"/>
</dbReference>
<dbReference type="InterPro" id="IPR033895">
    <property type="entry name" value="GPT"/>
</dbReference>
<dbReference type="PROSITE" id="PS50848">
    <property type="entry name" value="START"/>
    <property type="match status" value="1"/>
</dbReference>
<evidence type="ECO:0000256" key="15">
    <source>
        <dbReference type="ARBA" id="ARBA00029567"/>
    </source>
</evidence>
<evidence type="ECO:0000256" key="4">
    <source>
        <dbReference type="ARBA" id="ARBA00009317"/>
    </source>
</evidence>
<dbReference type="GO" id="GO:0008289">
    <property type="term" value="F:lipid binding"/>
    <property type="evidence" value="ECO:0007669"/>
    <property type="project" value="InterPro"/>
</dbReference>
<feature type="domain" description="PH" evidence="21">
    <location>
        <begin position="73"/>
        <end position="203"/>
    </location>
</feature>
<dbReference type="SMART" id="SM00233">
    <property type="entry name" value="PH"/>
    <property type="match status" value="1"/>
</dbReference>
<keyword evidence="8" id="KW-0808">Transferase</keyword>
<evidence type="ECO:0000256" key="11">
    <source>
        <dbReference type="ARBA" id="ARBA00022824"/>
    </source>
</evidence>
<feature type="transmembrane region" description="Helical" evidence="20">
    <location>
        <begin position="977"/>
        <end position="997"/>
    </location>
</feature>
<dbReference type="Pfam" id="PF01852">
    <property type="entry name" value="START"/>
    <property type="match status" value="1"/>
</dbReference>
<dbReference type="Proteomes" id="UP000279271">
    <property type="component" value="Unassembled WGS sequence"/>
</dbReference>
<comment type="cofactor">
    <cofactor evidence="1">
        <name>Mg(2+)</name>
        <dbReference type="ChEBI" id="CHEBI:18420"/>
    </cofactor>
</comment>
<evidence type="ECO:0000313" key="24">
    <source>
        <dbReference type="Proteomes" id="UP000279271"/>
    </source>
</evidence>
<dbReference type="InterPro" id="IPR011993">
    <property type="entry name" value="PH-like_dom_sf"/>
</dbReference>
<gene>
    <name evidence="23" type="ORF">APUTEX25_001239</name>
</gene>
<feature type="region of interest" description="Disordered" evidence="19">
    <location>
        <begin position="579"/>
        <end position="609"/>
    </location>
</feature>
<dbReference type="SUPFAM" id="SSF55961">
    <property type="entry name" value="Bet v1-like"/>
    <property type="match status" value="1"/>
</dbReference>
<dbReference type="Gene3D" id="2.30.29.30">
    <property type="entry name" value="Pleckstrin-homology domain (PH domain)/Phosphotyrosine-binding domain (PTB)"/>
    <property type="match status" value="1"/>
</dbReference>
<dbReference type="Gene3D" id="3.30.530.20">
    <property type="match status" value="1"/>
</dbReference>
<evidence type="ECO:0000256" key="9">
    <source>
        <dbReference type="ARBA" id="ARBA00022692"/>
    </source>
</evidence>
<dbReference type="InterPro" id="IPR009769">
    <property type="entry name" value="EDR2_C"/>
</dbReference>
<keyword evidence="12" id="KW-0460">Magnesium</keyword>
<evidence type="ECO:0000256" key="18">
    <source>
        <dbReference type="ARBA" id="ARBA00045078"/>
    </source>
</evidence>
<dbReference type="CDD" id="cd06855">
    <property type="entry name" value="GT_GPT_euk"/>
    <property type="match status" value="1"/>
</dbReference>
<feature type="transmembrane region" description="Helical" evidence="20">
    <location>
        <begin position="1129"/>
        <end position="1149"/>
    </location>
</feature>
<evidence type="ECO:0000256" key="12">
    <source>
        <dbReference type="ARBA" id="ARBA00022842"/>
    </source>
</evidence>
<evidence type="ECO:0000259" key="21">
    <source>
        <dbReference type="PROSITE" id="PS50003"/>
    </source>
</evidence>
<feature type="transmembrane region" description="Helical" evidence="20">
    <location>
        <begin position="1027"/>
        <end position="1048"/>
    </location>
</feature>
<dbReference type="SUPFAM" id="SSF50729">
    <property type="entry name" value="PH domain-like"/>
    <property type="match status" value="1"/>
</dbReference>
<comment type="subcellular location">
    <subcellularLocation>
        <location evidence="2">Endoplasmic reticulum membrane</location>
        <topology evidence="2">Multi-pass membrane protein</topology>
    </subcellularLocation>
</comment>
<reference evidence="24" key="1">
    <citation type="journal article" date="2018" name="Algal Res.">
        <title>Characterization of plant carbon substrate utilization by Auxenochlorella protothecoides.</title>
        <authorList>
            <person name="Vogler B.W."/>
            <person name="Starkenburg S.R."/>
            <person name="Sudasinghe N."/>
            <person name="Schambach J.Y."/>
            <person name="Rollin J.A."/>
            <person name="Pattathil S."/>
            <person name="Barry A.N."/>
        </authorList>
    </citation>
    <scope>NUCLEOTIDE SEQUENCE [LARGE SCALE GENOMIC DNA]</scope>
    <source>
        <strain evidence="24">UTEX 25</strain>
    </source>
</reference>
<evidence type="ECO:0000256" key="2">
    <source>
        <dbReference type="ARBA" id="ARBA00004477"/>
    </source>
</evidence>
<accession>A0A3M7KQL3</accession>
<sequence length="1312" mass="140616">MDAVQLLHCDYDEFEDLPRGARGGRFCAGYDAQAVTGASSSPAADRAFHMSTVGTPHKRGHARSRSSVAGEETPILQGWLARESGVVSALLNKRFGALYPTALVTYRKETDEASSGGMTPSKVWSLSRDVSLTPVDRHTFKLRHAKTSTLWAVTAKAYDAKDMWGFSVKWPNSGIIGQDHLVLAFEEEREAELWHRALSDVIARLPARTVSGVGDLHSRQASLTSEADAGEGSPPPSPMKSGLGAELGAERGAVATGAEGSAAAAALPATAVPMRHVRAASEDSTARPRPRSWASVMHINGVALFVEDSDADGSGGAIMVSAVVKAPPHDVFRHLVHNRKTEGKDIFSGVRVLEVIDATTQVVAQTWNASGIASSFLAPREIVLLRTFRRDEDGTYIVLYQSTRHRSVPESRSWGWNAPVRVGVQAAGFTVAPLLPKYHTEGESRECLLTMVLKADFGGVVSERSRLARLFGPLAGVGLRGLLEPVVSSVIVLRDKVEQDRFVLRPLSSSDPTAAVGAAEPLALGPAEEAARRRAAVQKRSASTLAYRREPLLLAQRAVAAEQLSRLSMLPPGAVPGALGSGPSVSGPSSTGAAAPAADAAPAAEAGDAAAAERVEEDAWAIGGTCPRQFWSCPGDAGFKVRGPSYLADKRKVPAGPPVFELVAVDLLELEEPMLHVARHLPSVRNAPAPFLFCVQMMVPCKPPVALVASWAAPVAVLDVAEADLVAAYEAHSGKLTPGDAAFLKALAAFINGEGPEADRARNKQFKLIPHISKGAWIMQKSVGTTPVILGQKLTTKYFKGSNYFEVDVDIGASSVAASITNMVVGATKSLTLDMGVLLEGQTPATLPEQLLGTIRLAALDMKTAAYFDEGAGRIIQPEQLKRTGRRSAIMVSNPRRHLQILVVGCALPCLLAFARIEDDRTWYSIALSAVVSYAGLVATKALVPIVKAFNLRAGLSGLDINKKGSPAGEKKIPESLGLASGVVFLVCIILFQQLHYYDAASFVRWLTHGGSWWELKSVVVEQASDAWLVDYNAALATICFMLFLGFADDVLDIPWRVKLALPCVASLPLIIAYAGGTGVVVPRPLRALCFGLGPRLELGPLYYIYMVALVIFCANSINILAGVNGLEVGQTVVIASAVLSHNLMQLAGNIPDEVRDGHLFSAYLMLPLITTSMGLLLFNWYPSQARKAAMDFVFVGDTFTYFSGMTLAVAGILGHFSETLLMFFIPQIINFVYSIPQLFKWVPCPRHRLPRYDTATGLLHPTPNWNLVNAFLSIFGPCTELVLCSRLLAFQGLCCGVAFWARHVLAGVYKE</sequence>
<dbReference type="GO" id="GO:0016757">
    <property type="term" value="F:glycosyltransferase activity"/>
    <property type="evidence" value="ECO:0007669"/>
    <property type="project" value="UniProtKB-KW"/>
</dbReference>
<comment type="catalytic activity">
    <reaction evidence="18">
        <text>a di-trans,poly-cis-dolichyl phosphate + UDP-N-acetyl-alpha-D-glucosamine = an N-acetyl-alpha-D-glucosaminyl-diphospho-di-trans,poly-cis-dolichol + UMP</text>
        <dbReference type="Rhea" id="RHEA:13289"/>
        <dbReference type="Rhea" id="RHEA-COMP:19498"/>
        <dbReference type="Rhea" id="RHEA-COMP:19507"/>
        <dbReference type="ChEBI" id="CHEBI:57683"/>
        <dbReference type="ChEBI" id="CHEBI:57705"/>
        <dbReference type="ChEBI" id="CHEBI:57865"/>
        <dbReference type="ChEBI" id="CHEBI:58427"/>
        <dbReference type="EC" id="2.7.8.15"/>
    </reaction>
    <physiologicalReaction direction="left-to-right" evidence="18">
        <dbReference type="Rhea" id="RHEA:13290"/>
    </physiologicalReaction>
</comment>
<organism evidence="23 24">
    <name type="scientific">Auxenochlorella protothecoides</name>
    <name type="common">Green microalga</name>
    <name type="synonym">Chlorella protothecoides</name>
    <dbReference type="NCBI Taxonomy" id="3075"/>
    <lineage>
        <taxon>Eukaryota</taxon>
        <taxon>Viridiplantae</taxon>
        <taxon>Chlorophyta</taxon>
        <taxon>core chlorophytes</taxon>
        <taxon>Trebouxiophyceae</taxon>
        <taxon>Chlorellales</taxon>
        <taxon>Chlorellaceae</taxon>
        <taxon>Auxenochlorella</taxon>
    </lineage>
</organism>
<evidence type="ECO:0000256" key="8">
    <source>
        <dbReference type="ARBA" id="ARBA00022679"/>
    </source>
</evidence>
<comment type="caution">
    <text evidence="23">The sequence shown here is derived from an EMBL/GenBank/DDBJ whole genome shotgun (WGS) entry which is preliminary data.</text>
</comment>
<evidence type="ECO:0000256" key="20">
    <source>
        <dbReference type="SAM" id="Phobius"/>
    </source>
</evidence>
<dbReference type="InterPro" id="IPR023393">
    <property type="entry name" value="START-like_dom_sf"/>
</dbReference>
<evidence type="ECO:0000313" key="23">
    <source>
        <dbReference type="EMBL" id="RMZ52045.1"/>
    </source>
</evidence>